<feature type="transmembrane region" description="Helical" evidence="6">
    <location>
        <begin position="30"/>
        <end position="49"/>
    </location>
</feature>
<feature type="transmembrane region" description="Helical" evidence="6">
    <location>
        <begin position="395"/>
        <end position="413"/>
    </location>
</feature>
<dbReference type="PANTHER" id="PTHR11814">
    <property type="entry name" value="SULFATE TRANSPORTER"/>
    <property type="match status" value="1"/>
</dbReference>
<feature type="transmembrane region" description="Helical" evidence="6">
    <location>
        <begin position="80"/>
        <end position="103"/>
    </location>
</feature>
<dbReference type="OrthoDB" id="427213at2759"/>
<dbReference type="InterPro" id="IPR036513">
    <property type="entry name" value="STAS_dom_sf"/>
</dbReference>
<dbReference type="PROSITE" id="PS50801">
    <property type="entry name" value="STAS"/>
    <property type="match status" value="1"/>
</dbReference>
<keyword evidence="2 6" id="KW-0812">Transmembrane</keyword>
<dbReference type="STRING" id="1097556.R4XAK2"/>
<comment type="caution">
    <text evidence="8">The sequence shown here is derived from an EMBL/GenBank/DDBJ whole genome shotgun (WGS) entry which is preliminary data.</text>
</comment>
<dbReference type="InterPro" id="IPR011547">
    <property type="entry name" value="SLC26A/SulP_dom"/>
</dbReference>
<evidence type="ECO:0000256" key="3">
    <source>
        <dbReference type="ARBA" id="ARBA00022989"/>
    </source>
</evidence>
<evidence type="ECO:0000256" key="4">
    <source>
        <dbReference type="ARBA" id="ARBA00023136"/>
    </source>
</evidence>
<dbReference type="eggNOG" id="KOG0236">
    <property type="taxonomic scope" value="Eukaryota"/>
</dbReference>
<feature type="domain" description="STAS" evidence="7">
    <location>
        <begin position="489"/>
        <end position="621"/>
    </location>
</feature>
<keyword evidence="4 6" id="KW-0472">Membrane</keyword>
<dbReference type="SUPFAM" id="SSF52091">
    <property type="entry name" value="SpoIIaa-like"/>
    <property type="match status" value="1"/>
</dbReference>
<comment type="subcellular location">
    <subcellularLocation>
        <location evidence="1">Membrane</location>
        <topology evidence="1">Multi-pass membrane protein</topology>
    </subcellularLocation>
</comment>
<dbReference type="Pfam" id="PF01740">
    <property type="entry name" value="STAS"/>
    <property type="match status" value="1"/>
</dbReference>
<keyword evidence="9" id="KW-1185">Reference proteome</keyword>
<organism evidence="8 9">
    <name type="scientific">Taphrina deformans (strain PYCC 5710 / ATCC 11124 / CBS 356.35 / IMI 108563 / JCM 9778 / NBRC 8474)</name>
    <name type="common">Peach leaf curl fungus</name>
    <name type="synonym">Lalaria deformans</name>
    <dbReference type="NCBI Taxonomy" id="1097556"/>
    <lineage>
        <taxon>Eukaryota</taxon>
        <taxon>Fungi</taxon>
        <taxon>Dikarya</taxon>
        <taxon>Ascomycota</taxon>
        <taxon>Taphrinomycotina</taxon>
        <taxon>Taphrinomycetes</taxon>
        <taxon>Taphrinales</taxon>
        <taxon>Taphrinaceae</taxon>
        <taxon>Taphrina</taxon>
    </lineage>
</organism>
<accession>R4XAK2</accession>
<feature type="transmembrane region" description="Helical" evidence="6">
    <location>
        <begin position="434"/>
        <end position="460"/>
    </location>
</feature>
<feature type="region of interest" description="Disordered" evidence="5">
    <location>
        <begin position="1"/>
        <end position="20"/>
    </location>
</feature>
<proteinExistence type="predicted"/>
<feature type="transmembrane region" description="Helical" evidence="6">
    <location>
        <begin position="131"/>
        <end position="151"/>
    </location>
</feature>
<dbReference type="EMBL" id="CAHR02000090">
    <property type="protein sequence ID" value="CCG82559.1"/>
    <property type="molecule type" value="Genomic_DNA"/>
</dbReference>
<sequence>MTLARVGTNPNSRAASPSPLSRRETVRRRIVYYVPMCSWVANYSLPLFLGDLGGGISTVCVIIPIALSYASNLAKIPPIYGLYGAAIGPAVYAVLGSCGQMNVGPESALSLLIGETIRSQLGRRHSEADSILITGIVTFMAGALVFIAGILRLGFLDSVLSRALLRGFISAVAVVIFFDQSITALGLNGLAEHTGVVHFSPIAKAWFVITNLGSTHRLTALLSLGTVLTLSVTRYSKTRLSRRYKWTLGIPDILLVVVITSVLTKAFRWDTEGVAILGHISTKPVVPKFPIRSSNYVRASVSTALLVSILGFFETVVAGKTLGTQFNYTVSANREMIALGVANVANSFFGALPVFASYSRSKINISSGGRTQMSGLICAIVVVLAMVFLMPAFYYLPKAVLSSIIAVVMYTLLQEAPHDIKFFWKVRGYADLSLMALVFVFTLVVSLEFGISVGVAISLLRVIKHSQSPRIQVLGRVPGTKEYVPVDENAEEVEHIDGFLLVRIPEPLIFANTGQLKDRLRRLELYGNTRVHPSEPPRRSAEHNARIIFDCNGMSGIDAAAAQIFAEIVSEYVNRGVSVYFVRVNRKNKRLWALFQDSGIVALVQGEGHFGESISDVLENYTRPGAVISRETV</sequence>
<feature type="transmembrane region" description="Helical" evidence="6">
    <location>
        <begin position="296"/>
        <end position="317"/>
    </location>
</feature>
<reference evidence="8 9" key="1">
    <citation type="journal article" date="2013" name="MBio">
        <title>Genome sequencing of the plant pathogen Taphrina deformans, the causal agent of peach leaf curl.</title>
        <authorList>
            <person name="Cisse O.H."/>
            <person name="Almeida J.M.G.C.F."/>
            <person name="Fonseca A."/>
            <person name="Kumar A.A."/>
            <person name="Salojaervi J."/>
            <person name="Overmyer K."/>
            <person name="Hauser P.M."/>
            <person name="Pagni M."/>
        </authorList>
    </citation>
    <scope>NUCLEOTIDE SEQUENCE [LARGE SCALE GENOMIC DNA]</scope>
    <source>
        <strain evidence="9">PYCC 5710 / ATCC 11124 / CBS 356.35 / IMI 108563 / JCM 9778 / NBRC 8474</strain>
    </source>
</reference>
<dbReference type="GO" id="GO:0055085">
    <property type="term" value="P:transmembrane transport"/>
    <property type="evidence" value="ECO:0007669"/>
    <property type="project" value="InterPro"/>
</dbReference>
<dbReference type="AlphaFoldDB" id="R4XAK2"/>
<evidence type="ECO:0000256" key="1">
    <source>
        <dbReference type="ARBA" id="ARBA00004141"/>
    </source>
</evidence>
<feature type="transmembrane region" description="Helical" evidence="6">
    <location>
        <begin position="337"/>
        <end position="359"/>
    </location>
</feature>
<dbReference type="CDD" id="cd07042">
    <property type="entry name" value="STAS_SulP_like_sulfate_transporter"/>
    <property type="match status" value="1"/>
</dbReference>
<feature type="compositionally biased region" description="Low complexity" evidence="5">
    <location>
        <begin position="9"/>
        <end position="20"/>
    </location>
</feature>
<dbReference type="InterPro" id="IPR002645">
    <property type="entry name" value="STAS_dom"/>
</dbReference>
<dbReference type="GO" id="GO:0016020">
    <property type="term" value="C:membrane"/>
    <property type="evidence" value="ECO:0007669"/>
    <property type="project" value="UniProtKB-SubCell"/>
</dbReference>
<feature type="transmembrane region" description="Helical" evidence="6">
    <location>
        <begin position="163"/>
        <end position="182"/>
    </location>
</feature>
<dbReference type="Gene3D" id="3.30.750.24">
    <property type="entry name" value="STAS domain"/>
    <property type="match status" value="1"/>
</dbReference>
<evidence type="ECO:0000256" key="6">
    <source>
        <dbReference type="SAM" id="Phobius"/>
    </source>
</evidence>
<evidence type="ECO:0000259" key="7">
    <source>
        <dbReference type="PROSITE" id="PS50801"/>
    </source>
</evidence>
<evidence type="ECO:0000313" key="8">
    <source>
        <dbReference type="EMBL" id="CCG82559.1"/>
    </source>
</evidence>
<feature type="transmembrane region" description="Helical" evidence="6">
    <location>
        <begin position="55"/>
        <end position="73"/>
    </location>
</feature>
<evidence type="ECO:0000313" key="9">
    <source>
        <dbReference type="Proteomes" id="UP000013776"/>
    </source>
</evidence>
<dbReference type="Pfam" id="PF00916">
    <property type="entry name" value="Sulfate_transp"/>
    <property type="match status" value="1"/>
</dbReference>
<protein>
    <recommendedName>
        <fullName evidence="7">STAS domain-containing protein</fullName>
    </recommendedName>
</protein>
<dbReference type="VEuPathDB" id="FungiDB:TAPDE_002583"/>
<evidence type="ECO:0000256" key="2">
    <source>
        <dbReference type="ARBA" id="ARBA00022692"/>
    </source>
</evidence>
<keyword evidence="3 6" id="KW-1133">Transmembrane helix</keyword>
<name>R4XAK2_TAPDE</name>
<dbReference type="InterPro" id="IPR001902">
    <property type="entry name" value="SLC26A/SulP_fam"/>
</dbReference>
<evidence type="ECO:0000256" key="5">
    <source>
        <dbReference type="SAM" id="MobiDB-lite"/>
    </source>
</evidence>
<feature type="transmembrane region" description="Helical" evidence="6">
    <location>
        <begin position="371"/>
        <end position="389"/>
    </location>
</feature>
<dbReference type="Proteomes" id="UP000013776">
    <property type="component" value="Unassembled WGS sequence"/>
</dbReference>
<gene>
    <name evidence="8" type="ORF">TAPDE_002583</name>
</gene>